<proteinExistence type="predicted"/>
<dbReference type="Pfam" id="PF14105">
    <property type="entry name" value="DUF4278"/>
    <property type="match status" value="1"/>
</dbReference>
<name>A0ABT7C2A6_9CYAN</name>
<keyword evidence="2" id="KW-1185">Reference proteome</keyword>
<comment type="caution">
    <text evidence="1">The sequence shown here is derived from an EMBL/GenBank/DDBJ whole genome shotgun (WGS) entry which is preliminary data.</text>
</comment>
<gene>
    <name evidence="1" type="ORF">PMH09_18575</name>
</gene>
<dbReference type="InterPro" id="IPR025458">
    <property type="entry name" value="DUF4278"/>
</dbReference>
<sequence>MKLFYRPLGSPNSAFEIDLSNEDTTGRYRGQTYRVNNRYPRHLSGPQTVTRFKYRGIDYGVYRQIPCDNPNGSSLDATDLASETAIEVGQTHCHNLLLNLEHRLQVAKANNDRVLIDCLERERQEIFQSCSL</sequence>
<accession>A0ABT7C2A6</accession>
<evidence type="ECO:0000313" key="2">
    <source>
        <dbReference type="Proteomes" id="UP001232992"/>
    </source>
</evidence>
<organism evidence="1 2">
    <name type="scientific">Roseofilum casamattae BLCC-M143</name>
    <dbReference type="NCBI Taxonomy" id="3022442"/>
    <lineage>
        <taxon>Bacteria</taxon>
        <taxon>Bacillati</taxon>
        <taxon>Cyanobacteriota</taxon>
        <taxon>Cyanophyceae</taxon>
        <taxon>Desertifilales</taxon>
        <taxon>Desertifilaceae</taxon>
        <taxon>Roseofilum</taxon>
        <taxon>Roseofilum casamattae</taxon>
    </lineage>
</organism>
<dbReference type="RefSeq" id="WP_283759844.1">
    <property type="nucleotide sequence ID" value="NZ_JAQOSQ010000028.1"/>
</dbReference>
<reference evidence="1 2" key="1">
    <citation type="submission" date="2023-01" db="EMBL/GenBank/DDBJ databases">
        <title>Novel diversity within Roseofilum (Cyanobacteria; Desertifilaceae) from marine benthic mats with descriptions of four novel species.</title>
        <authorList>
            <person name="Wang Y."/>
            <person name="Berthold D.E."/>
            <person name="Hu J."/>
            <person name="Lefler F.W."/>
            <person name="Laughinghouse H.D. IV."/>
        </authorList>
    </citation>
    <scope>NUCLEOTIDE SEQUENCE [LARGE SCALE GENOMIC DNA]</scope>
    <source>
        <strain evidence="1 2">BLCC-M143</strain>
    </source>
</reference>
<protein>
    <submittedName>
        <fullName evidence="1">DUF4278 domain-containing protein</fullName>
    </submittedName>
</protein>
<dbReference type="Proteomes" id="UP001232992">
    <property type="component" value="Unassembled WGS sequence"/>
</dbReference>
<evidence type="ECO:0000313" key="1">
    <source>
        <dbReference type="EMBL" id="MDJ1185197.1"/>
    </source>
</evidence>
<dbReference type="EMBL" id="JAQOSQ010000028">
    <property type="protein sequence ID" value="MDJ1185197.1"/>
    <property type="molecule type" value="Genomic_DNA"/>
</dbReference>